<dbReference type="Pfam" id="PF13356">
    <property type="entry name" value="Arm-DNA-bind_3"/>
    <property type="match status" value="1"/>
</dbReference>
<evidence type="ECO:0000313" key="6">
    <source>
        <dbReference type="EMBL" id="AMD90133.1"/>
    </source>
</evidence>
<accession>A0A0X8JKM6</accession>
<dbReference type="InterPro" id="IPR038488">
    <property type="entry name" value="Integrase_DNA-bd_sf"/>
</dbReference>
<feature type="domain" description="Phage integrase central" evidence="5">
    <location>
        <begin position="119"/>
        <end position="209"/>
    </location>
</feature>
<sequence>MALTIKGIEAAKPKISKTSGKAKLVRLSDGNGLFLEVTETSKRWRVRYHFEGKEQMLSLGVYPVVGLKDARDKNFLLRQQIAQGINPAIERKKEKSQIKEAVQEEKRIAKGEAHPMSVEAVALDWLEDIRKTWKQSTYDGEKTRIIKHIIGPLGSMRVDEVKPAAVRALFQQLEAEGKYDTLRKIAENTVRIFNFGIAVGKCENNPAYSIWKGLSFKRPDPNRGFATITSPDKVGKLLLALDSTMTEKCGLEVSTALRIAPYVFLRPGSLTWGEWSEIDWQRGNGAFRALK</sequence>
<dbReference type="AlphaFoldDB" id="A0A0X8JKM6"/>
<dbReference type="RefSeq" id="WP_062252533.1">
    <property type="nucleotide sequence ID" value="NZ_CP014229.1"/>
</dbReference>
<reference evidence="7" key="1">
    <citation type="submission" date="2016-02" db="EMBL/GenBank/DDBJ databases">
        <authorList>
            <person name="Holder M.E."/>
            <person name="Ajami N.J."/>
            <person name="Petrosino J.F."/>
        </authorList>
    </citation>
    <scope>NUCLEOTIDE SEQUENCE [LARGE SCALE GENOMIC DNA]</scope>
    <source>
        <strain evidence="7">CCUG 45958</strain>
    </source>
</reference>
<dbReference type="Gene3D" id="3.30.160.390">
    <property type="entry name" value="Integrase, DNA-binding domain"/>
    <property type="match status" value="1"/>
</dbReference>
<dbReference type="STRING" id="44742.AXF13_08350"/>
<dbReference type="KEGG" id="dfi:AXF13_08350"/>
<dbReference type="PANTHER" id="PTHR30629">
    <property type="entry name" value="PROPHAGE INTEGRASE"/>
    <property type="match status" value="1"/>
</dbReference>
<dbReference type="GO" id="GO:0003677">
    <property type="term" value="F:DNA binding"/>
    <property type="evidence" value="ECO:0007669"/>
    <property type="project" value="UniProtKB-KW"/>
</dbReference>
<keyword evidence="3" id="KW-0238">DNA-binding</keyword>
<evidence type="ECO:0000256" key="2">
    <source>
        <dbReference type="ARBA" id="ARBA00022908"/>
    </source>
</evidence>
<organism evidence="6 7">
    <name type="scientific">Desulfovibrio fairfieldensis</name>
    <dbReference type="NCBI Taxonomy" id="44742"/>
    <lineage>
        <taxon>Bacteria</taxon>
        <taxon>Pseudomonadati</taxon>
        <taxon>Thermodesulfobacteriota</taxon>
        <taxon>Desulfovibrionia</taxon>
        <taxon>Desulfovibrionales</taxon>
        <taxon>Desulfovibrionaceae</taxon>
        <taxon>Desulfovibrio</taxon>
    </lineage>
</organism>
<comment type="similarity">
    <text evidence="1">Belongs to the 'phage' integrase family.</text>
</comment>
<dbReference type="InterPro" id="IPR011010">
    <property type="entry name" value="DNA_brk_join_enz"/>
</dbReference>
<keyword evidence="2" id="KW-0229">DNA integration</keyword>
<name>A0A0X8JKM6_9BACT</name>
<dbReference type="PANTHER" id="PTHR30629:SF2">
    <property type="entry name" value="PROPHAGE INTEGRASE INTS-RELATED"/>
    <property type="match status" value="1"/>
</dbReference>
<feature type="domain" description="Integrase DNA-binding" evidence="4">
    <location>
        <begin position="3"/>
        <end position="94"/>
    </location>
</feature>
<dbReference type="Pfam" id="PF22022">
    <property type="entry name" value="Phage_int_M"/>
    <property type="match status" value="1"/>
</dbReference>
<gene>
    <name evidence="6" type="ORF">AXF13_08350</name>
</gene>
<keyword evidence="7" id="KW-1185">Reference proteome</keyword>
<evidence type="ECO:0000259" key="5">
    <source>
        <dbReference type="Pfam" id="PF22022"/>
    </source>
</evidence>
<evidence type="ECO:0008006" key="8">
    <source>
        <dbReference type="Google" id="ProtNLM"/>
    </source>
</evidence>
<proteinExistence type="inferred from homology"/>
<evidence type="ECO:0000313" key="7">
    <source>
        <dbReference type="Proteomes" id="UP000069241"/>
    </source>
</evidence>
<evidence type="ECO:0000256" key="1">
    <source>
        <dbReference type="ARBA" id="ARBA00008857"/>
    </source>
</evidence>
<evidence type="ECO:0000259" key="4">
    <source>
        <dbReference type="Pfam" id="PF13356"/>
    </source>
</evidence>
<dbReference type="InterPro" id="IPR025166">
    <property type="entry name" value="Integrase_DNA_bind_dom"/>
</dbReference>
<evidence type="ECO:0000256" key="3">
    <source>
        <dbReference type="ARBA" id="ARBA00023125"/>
    </source>
</evidence>
<dbReference type="InterPro" id="IPR053876">
    <property type="entry name" value="Phage_int_M"/>
</dbReference>
<dbReference type="EMBL" id="CP014229">
    <property type="protein sequence ID" value="AMD90133.1"/>
    <property type="molecule type" value="Genomic_DNA"/>
</dbReference>
<dbReference type="SUPFAM" id="SSF56349">
    <property type="entry name" value="DNA breaking-rejoining enzymes"/>
    <property type="match status" value="1"/>
</dbReference>
<dbReference type="InterPro" id="IPR010998">
    <property type="entry name" value="Integrase_recombinase_N"/>
</dbReference>
<dbReference type="Proteomes" id="UP000069241">
    <property type="component" value="Chromosome"/>
</dbReference>
<protein>
    <recommendedName>
        <fullName evidence="8">Integrase</fullName>
    </recommendedName>
</protein>
<dbReference type="InterPro" id="IPR050808">
    <property type="entry name" value="Phage_Integrase"/>
</dbReference>
<dbReference type="GO" id="GO:0015074">
    <property type="term" value="P:DNA integration"/>
    <property type="evidence" value="ECO:0007669"/>
    <property type="project" value="UniProtKB-KW"/>
</dbReference>
<dbReference type="Gene3D" id="1.10.150.130">
    <property type="match status" value="1"/>
</dbReference>